<organism evidence="6 7">
    <name type="scientific">Algoriphagus lacus</name>
    <dbReference type="NCBI Taxonomy" id="2056311"/>
    <lineage>
        <taxon>Bacteria</taxon>
        <taxon>Pseudomonadati</taxon>
        <taxon>Bacteroidota</taxon>
        <taxon>Cytophagia</taxon>
        <taxon>Cytophagales</taxon>
        <taxon>Cyclobacteriaceae</taxon>
        <taxon>Algoriphagus</taxon>
    </lineage>
</organism>
<dbReference type="PRINTS" id="PR00344">
    <property type="entry name" value="BCTRLSENSOR"/>
</dbReference>
<dbReference type="GO" id="GO:0000155">
    <property type="term" value="F:phosphorelay sensor kinase activity"/>
    <property type="evidence" value="ECO:0007669"/>
    <property type="project" value="InterPro"/>
</dbReference>
<dbReference type="InterPro" id="IPR036097">
    <property type="entry name" value="HisK_dim/P_sf"/>
</dbReference>
<dbReference type="Pfam" id="PF00512">
    <property type="entry name" value="HisKA"/>
    <property type="match status" value="1"/>
</dbReference>
<comment type="catalytic activity">
    <reaction evidence="1">
        <text>ATP + protein L-histidine = ADP + protein N-phospho-L-histidine.</text>
        <dbReference type="EC" id="2.7.13.3"/>
    </reaction>
</comment>
<feature type="domain" description="Histidine kinase" evidence="5">
    <location>
        <begin position="215"/>
        <end position="459"/>
    </location>
</feature>
<comment type="caution">
    <text evidence="6">The sequence shown here is derived from an EMBL/GenBank/DDBJ whole genome shotgun (WGS) entry which is preliminary data.</text>
</comment>
<keyword evidence="6" id="KW-0418">Kinase</keyword>
<dbReference type="InterPro" id="IPR003661">
    <property type="entry name" value="HisK_dim/P_dom"/>
</dbReference>
<dbReference type="SMART" id="SM00387">
    <property type="entry name" value="HATPase_c"/>
    <property type="match status" value="1"/>
</dbReference>
<dbReference type="EC" id="2.7.13.3" evidence="2"/>
<keyword evidence="6" id="KW-0808">Transferase</keyword>
<accession>A0A418PXN1</accession>
<dbReference type="InterPro" id="IPR005467">
    <property type="entry name" value="His_kinase_dom"/>
</dbReference>
<keyword evidence="7" id="KW-1185">Reference proteome</keyword>
<protein>
    <recommendedName>
        <fullName evidence="2">histidine kinase</fullName>
        <ecNumber evidence="2">2.7.13.3</ecNumber>
    </recommendedName>
</protein>
<dbReference type="Gene3D" id="1.10.287.130">
    <property type="match status" value="1"/>
</dbReference>
<dbReference type="PANTHER" id="PTHR43065">
    <property type="entry name" value="SENSOR HISTIDINE KINASE"/>
    <property type="match status" value="1"/>
</dbReference>
<dbReference type="Proteomes" id="UP000283522">
    <property type="component" value="Unassembled WGS sequence"/>
</dbReference>
<dbReference type="InterPro" id="IPR004358">
    <property type="entry name" value="Sig_transdc_His_kin-like_C"/>
</dbReference>
<keyword evidence="4" id="KW-0175">Coiled coil</keyword>
<dbReference type="SUPFAM" id="SSF55874">
    <property type="entry name" value="ATPase domain of HSP90 chaperone/DNA topoisomerase II/histidine kinase"/>
    <property type="match status" value="1"/>
</dbReference>
<dbReference type="SMART" id="SM00388">
    <property type="entry name" value="HisKA"/>
    <property type="match status" value="1"/>
</dbReference>
<evidence type="ECO:0000313" key="7">
    <source>
        <dbReference type="Proteomes" id="UP000283522"/>
    </source>
</evidence>
<evidence type="ECO:0000256" key="1">
    <source>
        <dbReference type="ARBA" id="ARBA00000085"/>
    </source>
</evidence>
<evidence type="ECO:0000256" key="4">
    <source>
        <dbReference type="SAM" id="Coils"/>
    </source>
</evidence>
<dbReference type="InterPro" id="IPR003594">
    <property type="entry name" value="HATPase_dom"/>
</dbReference>
<feature type="coiled-coil region" evidence="4">
    <location>
        <begin position="176"/>
        <end position="206"/>
    </location>
</feature>
<dbReference type="OrthoDB" id="9806995at2"/>
<dbReference type="EMBL" id="QXML01000001">
    <property type="protein sequence ID" value="RIW18881.1"/>
    <property type="molecule type" value="Genomic_DNA"/>
</dbReference>
<evidence type="ECO:0000256" key="2">
    <source>
        <dbReference type="ARBA" id="ARBA00012438"/>
    </source>
</evidence>
<keyword evidence="3" id="KW-0597">Phosphoprotein</keyword>
<gene>
    <name evidence="6" type="ORF">D0X99_00350</name>
</gene>
<proteinExistence type="predicted"/>
<dbReference type="PANTHER" id="PTHR43065:SF42">
    <property type="entry name" value="TWO-COMPONENT SENSOR PPRA"/>
    <property type="match status" value="1"/>
</dbReference>
<dbReference type="Gene3D" id="3.30.565.10">
    <property type="entry name" value="Histidine kinase-like ATPase, C-terminal domain"/>
    <property type="match status" value="1"/>
</dbReference>
<dbReference type="CDD" id="cd00082">
    <property type="entry name" value="HisKA"/>
    <property type="match status" value="1"/>
</dbReference>
<dbReference type="InterPro" id="IPR036890">
    <property type="entry name" value="HATPase_C_sf"/>
</dbReference>
<name>A0A418PXN1_9BACT</name>
<dbReference type="PROSITE" id="PS50109">
    <property type="entry name" value="HIS_KIN"/>
    <property type="match status" value="1"/>
</dbReference>
<sequence>MRQASLDRIRADISSMRNADDLDRITPLIFKELTVLGVPFIRCGVFIINEKQELVEAYLSSPDGNSLGVLRLPYSASELTIQTVEAWRKDVVYRQHWNKEDFIQWINQLMEQDQIQDSSTYQGTAAPPESLDLHFVPFKQGMLYVGAVNPLEENELELVQALAKAFSIAYARYEDFVKLESAKAEVESAMKELKATQSQLIQAEKMASLGELTAGIAHEIQNPLNFVNNFSEVSAELVDEMNEELEKGDLEEVKYIASELKENLSKINHHGKRAGSIVRGMLEHSRKSEGKKELTDLNQLADECLRLSFHGLRAKDKTFQADFKTDFDPNLPKLEVVSQDIGRVLLNLINNAFYAVNERVKSGTAKQDYLPIVTVSSTYSPLAGGQGGSIEISVKDNGPGIPASIKDKIFQPFFTTKPTGSGTGLGLSLSYDIVKAHGGELNVETKENEGTEFTVHLPT</sequence>
<dbReference type="Pfam" id="PF02518">
    <property type="entry name" value="HATPase_c"/>
    <property type="match status" value="1"/>
</dbReference>
<evidence type="ECO:0000256" key="3">
    <source>
        <dbReference type="ARBA" id="ARBA00022553"/>
    </source>
</evidence>
<dbReference type="SUPFAM" id="SSF47384">
    <property type="entry name" value="Homodimeric domain of signal transducing histidine kinase"/>
    <property type="match status" value="1"/>
</dbReference>
<evidence type="ECO:0000313" key="6">
    <source>
        <dbReference type="EMBL" id="RIW18881.1"/>
    </source>
</evidence>
<evidence type="ECO:0000259" key="5">
    <source>
        <dbReference type="PROSITE" id="PS50109"/>
    </source>
</evidence>
<dbReference type="AlphaFoldDB" id="A0A418PXN1"/>
<reference evidence="6 7" key="1">
    <citation type="submission" date="2018-09" db="EMBL/GenBank/DDBJ databases">
        <authorList>
            <person name="Wang X."/>
            <person name="Du Z."/>
        </authorList>
    </citation>
    <scope>NUCLEOTIDE SEQUENCE [LARGE SCALE GENOMIC DNA]</scope>
    <source>
        <strain evidence="6 7">N3</strain>
    </source>
</reference>